<dbReference type="Gene3D" id="3.30.70.1230">
    <property type="entry name" value="Nucleotide cyclase"/>
    <property type="match status" value="1"/>
</dbReference>
<dbReference type="EMBL" id="JQ844277">
    <property type="protein sequence ID" value="AGS54121.1"/>
    <property type="molecule type" value="Genomic_DNA"/>
</dbReference>
<protein>
    <recommendedName>
        <fullName evidence="3">CHASE2 domain-containing protein</fullName>
    </recommendedName>
</protein>
<dbReference type="InterPro" id="IPR029787">
    <property type="entry name" value="Nucleotide_cyclase"/>
</dbReference>
<reference evidence="2" key="1">
    <citation type="submission" date="2012-03" db="EMBL/GenBank/DDBJ databases">
        <title>Functional metagenomics reveals considerable lignocellulase gene clusters in the gut microbiome of a wood-feeding higher termite.</title>
        <authorList>
            <person name="Liu N."/>
        </authorList>
    </citation>
    <scope>NUCLEOTIDE SEQUENCE</scope>
</reference>
<feature type="transmembrane region" description="Helical" evidence="1">
    <location>
        <begin position="512"/>
        <end position="530"/>
    </location>
</feature>
<keyword evidence="1" id="KW-1133">Transmembrane helix</keyword>
<evidence type="ECO:0000256" key="1">
    <source>
        <dbReference type="SAM" id="Phobius"/>
    </source>
</evidence>
<keyword evidence="1" id="KW-0812">Transmembrane</keyword>
<keyword evidence="1" id="KW-0472">Membrane</keyword>
<feature type="transmembrane region" description="Helical" evidence="1">
    <location>
        <begin position="542"/>
        <end position="564"/>
    </location>
</feature>
<proteinExistence type="predicted"/>
<name>A0A806KPC5_9BACT</name>
<feature type="transmembrane region" description="Helical" evidence="1">
    <location>
        <begin position="570"/>
        <end position="587"/>
    </location>
</feature>
<accession>A0A806KPC5</accession>
<sequence>MAAAGIAALLCFLFEGPRLGLLYDFLLRRRAGPPVAREILIIDTPGRELGDDILEPGAASTLLYIMTELGARSLIIQVPILGLSAGGTVGEAEILYRFDEEFSILSSNIRNLFDAIRTGSVAPRESARYVGELVELSEKGKERLVSALVRRDTEGIIKMERAAAFFGDVRQPDDLRVQLITAGGEPARPVDSGGVQAEGGGYSRVQRDGDGVLRRIAPMVAIPYLLDGAAAGRTMDHIIFGALKTRFKNTEIIITEAGSVLIAADGPDGTSRTIPLDRNGAVIFELPGRGNDFRRISISDILAYDEADRNLRRLLYESESLGIFRDVEGEKRPDFLYDYALSLREDFTSANGAFPEPETNNRQTWIEARNSYFIHLDDFLSGTAEMNLIRTYEEMIADEDPDSAVIPVLTEMRDLSIQGFSMLREKHGELIELRGKLESALFSSLCILGRGSVQPLPITGQAADAPGFLDPLIAVAQRVKSVFVWPGLTDTEASALLANSILTGRVVMTGQYLYLLVGSLASAFLICLLIKSLGILSTLGMGALLTLLTGIGYSLFFIFSGVWYDPLAPVGAAASGVTVSFLWILIAKGRYSKRFRLAYGPFVSRQCLKSIIRTGKPLPSETITVRSAIVAIKNADPAFFDDTPAVHSRAVLAFQKKTAEIFKKNGGTIIALEEDTVTACFGSPLERVFHGAKRRTSSNEDRVYAKDAPAVMAVNYVLETAGRPECGHLHFGLDIGNCSFMWSAQSGYFALGAPIQRAKLLSRVAGRYNTRIIISAAVNEAAPDVAAKKLNYLKNKDGTVGDAFYGLMAEN</sequence>
<evidence type="ECO:0008006" key="3">
    <source>
        <dbReference type="Google" id="ProtNLM"/>
    </source>
</evidence>
<organism evidence="2">
    <name type="scientific">uncultured bacterium contig00021</name>
    <dbReference type="NCBI Taxonomy" id="1181511"/>
    <lineage>
        <taxon>Bacteria</taxon>
        <taxon>environmental samples</taxon>
    </lineage>
</organism>
<dbReference type="AlphaFoldDB" id="A0A806KPC5"/>
<evidence type="ECO:0000313" key="2">
    <source>
        <dbReference type="EMBL" id="AGS54121.1"/>
    </source>
</evidence>